<dbReference type="AlphaFoldDB" id="A0A1N7H7P2"/>
<sequence length="274" mass="29348">MAQIETTRAVVEANETYDGKIIPTEQAEIDRPVRVRDGSTVQGSIYGETVEIHSDAVVEGSVMGSGSVEVTDSRVTGEIGTPGRVFAETARVEGTITGKRIRLTDCVVRGNVVGMNVILENCVVLGITTADRELTIENSLCYTVRSSGDTILEDTTLILPQAIVNGTLDLETPVTVAGLGHIQVDQDGDNRSEDDNPPLPTMTKDDRYEREGTTYLTLAPRVLNLEQVTDRLDELENAIVATVDDTSGDEGATMSVEDVLSLLEADVGTPGPLE</sequence>
<dbReference type="RefSeq" id="WP_076610901.1">
    <property type="nucleotide sequence ID" value="NZ_FTNR01000030.1"/>
</dbReference>
<feature type="region of interest" description="Disordered" evidence="1">
    <location>
        <begin position="182"/>
        <end position="211"/>
    </location>
</feature>
<evidence type="ECO:0000256" key="1">
    <source>
        <dbReference type="SAM" id="MobiDB-lite"/>
    </source>
</evidence>
<name>A0A1N7H7P2_9EURY</name>
<accession>A0A1N7H7P2</accession>
<dbReference type="SUPFAM" id="SSF51161">
    <property type="entry name" value="Trimeric LpxA-like enzymes"/>
    <property type="match status" value="1"/>
</dbReference>
<evidence type="ECO:0000313" key="2">
    <source>
        <dbReference type="EMBL" id="SIS20879.1"/>
    </source>
</evidence>
<evidence type="ECO:0008006" key="4">
    <source>
        <dbReference type="Google" id="ProtNLM"/>
    </source>
</evidence>
<dbReference type="Gene3D" id="2.160.10.10">
    <property type="entry name" value="Hexapeptide repeat proteins"/>
    <property type="match status" value="1"/>
</dbReference>
<dbReference type="STRING" id="308853.SAMN05421752_1304"/>
<protein>
    <recommendedName>
        <fullName evidence="4">Polymer-forming protein</fullName>
    </recommendedName>
</protein>
<evidence type="ECO:0000313" key="3">
    <source>
        <dbReference type="Proteomes" id="UP000185936"/>
    </source>
</evidence>
<dbReference type="OrthoDB" id="350937at2157"/>
<dbReference type="Proteomes" id="UP000185936">
    <property type="component" value="Unassembled WGS sequence"/>
</dbReference>
<dbReference type="InterPro" id="IPR011004">
    <property type="entry name" value="Trimer_LpxA-like_sf"/>
</dbReference>
<gene>
    <name evidence="2" type="ORF">SAMN05421752_1304</name>
</gene>
<dbReference type="EMBL" id="FTNR01000030">
    <property type="protein sequence ID" value="SIS20879.1"/>
    <property type="molecule type" value="Genomic_DNA"/>
</dbReference>
<keyword evidence="3" id="KW-1185">Reference proteome</keyword>
<proteinExistence type="predicted"/>
<reference evidence="3" key="1">
    <citation type="submission" date="2017-01" db="EMBL/GenBank/DDBJ databases">
        <authorList>
            <person name="Varghese N."/>
            <person name="Submissions S."/>
        </authorList>
    </citation>
    <scope>NUCLEOTIDE SEQUENCE [LARGE SCALE GENOMIC DNA]</scope>
    <source>
        <strain evidence="3">type strain: HArc-</strain>
    </source>
</reference>
<organism evidence="2 3">
    <name type="scientific">Natronorubrum thiooxidans</name>
    <dbReference type="NCBI Taxonomy" id="308853"/>
    <lineage>
        <taxon>Archaea</taxon>
        <taxon>Methanobacteriati</taxon>
        <taxon>Methanobacteriota</taxon>
        <taxon>Stenosarchaea group</taxon>
        <taxon>Halobacteria</taxon>
        <taxon>Halobacteriales</taxon>
        <taxon>Natrialbaceae</taxon>
        <taxon>Natronorubrum</taxon>
    </lineage>
</organism>